<dbReference type="Proteomes" id="UP001218188">
    <property type="component" value="Unassembled WGS sequence"/>
</dbReference>
<gene>
    <name evidence="1" type="ORF">C8F04DRAFT_1095209</name>
</gene>
<name>A0AAD6T188_9AGAR</name>
<evidence type="ECO:0000313" key="1">
    <source>
        <dbReference type="EMBL" id="KAJ7036640.1"/>
    </source>
</evidence>
<keyword evidence="2" id="KW-1185">Reference proteome</keyword>
<organism evidence="1 2">
    <name type="scientific">Mycena alexandri</name>
    <dbReference type="NCBI Taxonomy" id="1745969"/>
    <lineage>
        <taxon>Eukaryota</taxon>
        <taxon>Fungi</taxon>
        <taxon>Dikarya</taxon>
        <taxon>Basidiomycota</taxon>
        <taxon>Agaricomycotina</taxon>
        <taxon>Agaricomycetes</taxon>
        <taxon>Agaricomycetidae</taxon>
        <taxon>Agaricales</taxon>
        <taxon>Marasmiineae</taxon>
        <taxon>Mycenaceae</taxon>
        <taxon>Mycena</taxon>
    </lineage>
</organism>
<sequence length="511" mass="56930">MHRALEILEIAEMVCCHLRPQGHCAGQTLAALAASCRIWQDPALDALWATQDSLIPILSCMPQGLFNVEPSLPYFDSFRRMVRSLTLADWKRLSLYSHRVKDLSTSFESKMAEIYLILNLCLSPTALFPNLQTLSWDLNSEEEFPYIGRLITYIRIFLTSTLSGIAFGYTPSITNCSLLSTLGRTCPHLTAVKITLTDDEDESDDSTEATSLFLCSLPHIESITVPRLEWTALKHIAQSHRLTSLSMDLLPDLSSLVSPPSPYTFAGLQHLQLEAAQVGETLRLLQTGNYGYSVVEGMKLYTTLAVVCSPSSLIQLHIHLDGYYDTHDSAESAINDSMIRSLFPFRKLVCLTLTSTALFVIHDNTMMDAARAWPCLEELTLDFVSLPLVPPPSHLTLQSLCSLAQHCSRLRSLHITIDATVLPPPPAIAITPQRELTSMCIAHSAISQPRAVARLLSDIFPNFRHISASRRSSAMSVDMKATYARWEEVVSLVPEFVAVREEERARVQEGR</sequence>
<accession>A0AAD6T188</accession>
<evidence type="ECO:0008006" key="3">
    <source>
        <dbReference type="Google" id="ProtNLM"/>
    </source>
</evidence>
<evidence type="ECO:0000313" key="2">
    <source>
        <dbReference type="Proteomes" id="UP001218188"/>
    </source>
</evidence>
<proteinExistence type="predicted"/>
<dbReference type="AlphaFoldDB" id="A0AAD6T188"/>
<reference evidence="1" key="1">
    <citation type="submission" date="2023-03" db="EMBL/GenBank/DDBJ databases">
        <title>Massive genome expansion in bonnet fungi (Mycena s.s.) driven by repeated elements and novel gene families across ecological guilds.</title>
        <authorList>
            <consortium name="Lawrence Berkeley National Laboratory"/>
            <person name="Harder C.B."/>
            <person name="Miyauchi S."/>
            <person name="Viragh M."/>
            <person name="Kuo A."/>
            <person name="Thoen E."/>
            <person name="Andreopoulos B."/>
            <person name="Lu D."/>
            <person name="Skrede I."/>
            <person name="Drula E."/>
            <person name="Henrissat B."/>
            <person name="Morin E."/>
            <person name="Kohler A."/>
            <person name="Barry K."/>
            <person name="LaButti K."/>
            <person name="Morin E."/>
            <person name="Salamov A."/>
            <person name="Lipzen A."/>
            <person name="Mereny Z."/>
            <person name="Hegedus B."/>
            <person name="Baldrian P."/>
            <person name="Stursova M."/>
            <person name="Weitz H."/>
            <person name="Taylor A."/>
            <person name="Grigoriev I.V."/>
            <person name="Nagy L.G."/>
            <person name="Martin F."/>
            <person name="Kauserud H."/>
        </authorList>
    </citation>
    <scope>NUCLEOTIDE SEQUENCE</scope>
    <source>
        <strain evidence="1">CBHHK200</strain>
    </source>
</reference>
<dbReference type="InterPro" id="IPR032675">
    <property type="entry name" value="LRR_dom_sf"/>
</dbReference>
<dbReference type="EMBL" id="JARJCM010000042">
    <property type="protein sequence ID" value="KAJ7036640.1"/>
    <property type="molecule type" value="Genomic_DNA"/>
</dbReference>
<dbReference type="Gene3D" id="3.80.10.10">
    <property type="entry name" value="Ribonuclease Inhibitor"/>
    <property type="match status" value="1"/>
</dbReference>
<protein>
    <recommendedName>
        <fullName evidence="3">F-box domain-containing protein</fullName>
    </recommendedName>
</protein>
<comment type="caution">
    <text evidence="1">The sequence shown here is derived from an EMBL/GenBank/DDBJ whole genome shotgun (WGS) entry which is preliminary data.</text>
</comment>